<dbReference type="PANTHER" id="PTHR37419">
    <property type="entry name" value="SERINE/THREONINE-PROTEIN KINASE TOXIN HIPA"/>
    <property type="match status" value="1"/>
</dbReference>
<keyword evidence="3 7" id="KW-0418">Kinase</keyword>
<keyword evidence="2" id="KW-0808">Transferase</keyword>
<evidence type="ECO:0000256" key="2">
    <source>
        <dbReference type="ARBA" id="ARBA00022679"/>
    </source>
</evidence>
<comment type="caution">
    <text evidence="7">The sequence shown here is derived from an EMBL/GenBank/DDBJ whole genome shotgun (WGS) entry which is preliminary data.</text>
</comment>
<evidence type="ECO:0000256" key="3">
    <source>
        <dbReference type="ARBA" id="ARBA00022777"/>
    </source>
</evidence>
<dbReference type="InterPro" id="IPR052028">
    <property type="entry name" value="HipA_Ser/Thr_kinase"/>
</dbReference>
<dbReference type="GO" id="GO:0005829">
    <property type="term" value="C:cytosol"/>
    <property type="evidence" value="ECO:0007669"/>
    <property type="project" value="TreeGrafter"/>
</dbReference>
<reference evidence="7 8" key="1">
    <citation type="submission" date="2018-03" db="EMBL/GenBank/DDBJ databases">
        <title>Genomic Encyclopedia of Archaeal and Bacterial Type Strains, Phase II (KMG-II): from individual species to whole genera.</title>
        <authorList>
            <person name="Goeker M."/>
        </authorList>
    </citation>
    <scope>NUCLEOTIDE SEQUENCE [LARGE SCALE GENOMIC DNA]</scope>
    <source>
        <strain evidence="7 8">DSM 45416</strain>
    </source>
</reference>
<sequence>MTTSQPQRGRTPSQLRVLMSGQPAGWLRRDEQGRVSLRYDTAYASSRTATPLSIKLPLTEEEHRGRPLLAWLANLLPDNDRVLARWAAKYQVSAGSPYALLAHVGADCAGAVQFLREDQLEQVPQGGLTPLTDAEVGDLLRALAADPAAWTPLHEGGQFSLAGAQAKVALHWDGQRWSEPWGREPSTHILKPPMPSLAYQEINEHLCLRIARHLDLPAASSQVRTIGGQQVIAVERYDRIRAGDQLLRLHQEDLCQALGVMPANKYQAEGGPGAADIVSLLRRVMPATYAEAAIGTFLDALALSWVLAATDAHAKNYSLLLSGPAVRLAPLYDINSVLPYLTATRRGMSPGQVSTHSARLAMSIGGKARLDELDRTAWASLATASRLPESTVLDRVTAVVEAVPAAAQAVLDEEGTAGQLTVDQQAFVEQFHQQIDRRAGLCRNALLGRGPRVPRRTRRAPTPGAPRDDTQAMRSSGAESASSDRNTA</sequence>
<comment type="similarity">
    <text evidence="1">Belongs to the HipA Ser/Thr kinase family.</text>
</comment>
<evidence type="ECO:0000259" key="5">
    <source>
        <dbReference type="Pfam" id="PF07804"/>
    </source>
</evidence>
<evidence type="ECO:0000256" key="4">
    <source>
        <dbReference type="SAM" id="MobiDB-lite"/>
    </source>
</evidence>
<organism evidence="7 8">
    <name type="scientific">Geodermatophilus tzadiensis</name>
    <dbReference type="NCBI Taxonomy" id="1137988"/>
    <lineage>
        <taxon>Bacteria</taxon>
        <taxon>Bacillati</taxon>
        <taxon>Actinomycetota</taxon>
        <taxon>Actinomycetes</taxon>
        <taxon>Geodermatophilales</taxon>
        <taxon>Geodermatophilaceae</taxon>
        <taxon>Geodermatophilus</taxon>
    </lineage>
</organism>
<feature type="domain" description="HipA N-terminal subdomain 1" evidence="6">
    <location>
        <begin position="15"/>
        <end position="114"/>
    </location>
</feature>
<accession>A0A2T0SNS6</accession>
<evidence type="ECO:0000259" key="6">
    <source>
        <dbReference type="Pfam" id="PF13657"/>
    </source>
</evidence>
<dbReference type="Proteomes" id="UP000239210">
    <property type="component" value="Unassembled WGS sequence"/>
</dbReference>
<feature type="domain" description="HipA-like C-terminal" evidence="5">
    <location>
        <begin position="159"/>
        <end position="406"/>
    </location>
</feature>
<feature type="compositionally biased region" description="Polar residues" evidence="4">
    <location>
        <begin position="472"/>
        <end position="488"/>
    </location>
</feature>
<dbReference type="GO" id="GO:0004674">
    <property type="term" value="F:protein serine/threonine kinase activity"/>
    <property type="evidence" value="ECO:0007669"/>
    <property type="project" value="TreeGrafter"/>
</dbReference>
<dbReference type="InterPro" id="IPR012893">
    <property type="entry name" value="HipA-like_C"/>
</dbReference>
<dbReference type="EMBL" id="PVTG01000030">
    <property type="protein sequence ID" value="PRY35082.1"/>
    <property type="molecule type" value="Genomic_DNA"/>
</dbReference>
<dbReference type="CDD" id="cd17808">
    <property type="entry name" value="HipA_Ec_like"/>
    <property type="match status" value="1"/>
</dbReference>
<dbReference type="NCBIfam" id="TIGR03071">
    <property type="entry name" value="couple_hipA"/>
    <property type="match status" value="1"/>
</dbReference>
<feature type="region of interest" description="Disordered" evidence="4">
    <location>
        <begin position="447"/>
        <end position="488"/>
    </location>
</feature>
<gene>
    <name evidence="7" type="ORF">LY71_1303</name>
</gene>
<dbReference type="RefSeq" id="WP_170121463.1">
    <property type="nucleotide sequence ID" value="NZ_PVTG01000030.1"/>
</dbReference>
<evidence type="ECO:0000313" key="8">
    <source>
        <dbReference type="Proteomes" id="UP000239210"/>
    </source>
</evidence>
<dbReference type="Pfam" id="PF07804">
    <property type="entry name" value="HipA_C"/>
    <property type="match status" value="1"/>
</dbReference>
<name>A0A2T0SNS6_9ACTN</name>
<dbReference type="AlphaFoldDB" id="A0A2T0SNS6"/>
<dbReference type="Pfam" id="PF13657">
    <property type="entry name" value="Couple_hipA"/>
    <property type="match status" value="1"/>
</dbReference>
<dbReference type="PANTHER" id="PTHR37419:SF1">
    <property type="entry name" value="SERINE_THREONINE-PROTEIN KINASE TOXIN HIPA"/>
    <property type="match status" value="1"/>
</dbReference>
<proteinExistence type="inferred from homology"/>
<keyword evidence="8" id="KW-1185">Reference proteome</keyword>
<dbReference type="InterPro" id="IPR017508">
    <property type="entry name" value="HipA_N1"/>
</dbReference>
<protein>
    <submittedName>
        <fullName evidence="7">Serine/threonine-protein kinase HipA</fullName>
    </submittedName>
</protein>
<evidence type="ECO:0000256" key="1">
    <source>
        <dbReference type="ARBA" id="ARBA00010164"/>
    </source>
</evidence>
<evidence type="ECO:0000313" key="7">
    <source>
        <dbReference type="EMBL" id="PRY35082.1"/>
    </source>
</evidence>